<comment type="caution">
    <text evidence="1">The sequence shown here is derived from an EMBL/GenBank/DDBJ whole genome shotgun (WGS) entry which is preliminary data.</text>
</comment>
<organism evidence="1 2">
    <name type="scientific">Fusarium oligoseptatum</name>
    <dbReference type="NCBI Taxonomy" id="2604345"/>
    <lineage>
        <taxon>Eukaryota</taxon>
        <taxon>Fungi</taxon>
        <taxon>Dikarya</taxon>
        <taxon>Ascomycota</taxon>
        <taxon>Pezizomycotina</taxon>
        <taxon>Sordariomycetes</taxon>
        <taxon>Hypocreomycetidae</taxon>
        <taxon>Hypocreales</taxon>
        <taxon>Nectriaceae</taxon>
        <taxon>Fusarium</taxon>
        <taxon>Fusarium solani species complex</taxon>
    </lineage>
</organism>
<dbReference type="AlphaFoldDB" id="A0A428SSZ0"/>
<name>A0A428SSZ0_9HYPO</name>
<accession>A0A428SSZ0</accession>
<gene>
    <name evidence="1" type="ORF">CEP52_013563</name>
</gene>
<evidence type="ECO:0000313" key="2">
    <source>
        <dbReference type="Proteomes" id="UP000287144"/>
    </source>
</evidence>
<dbReference type="EMBL" id="NKCK01000194">
    <property type="protein sequence ID" value="RSL92893.1"/>
    <property type="molecule type" value="Genomic_DNA"/>
</dbReference>
<evidence type="ECO:0000313" key="1">
    <source>
        <dbReference type="EMBL" id="RSL92893.1"/>
    </source>
</evidence>
<reference evidence="1 2" key="1">
    <citation type="submission" date="2017-06" db="EMBL/GenBank/DDBJ databases">
        <title>Comparative genomic analysis of Ambrosia Fusariam Clade fungi.</title>
        <authorList>
            <person name="Stajich J.E."/>
            <person name="Carrillo J."/>
            <person name="Kijimoto T."/>
            <person name="Eskalen A."/>
            <person name="O'Donnell K."/>
            <person name="Kasson M."/>
        </authorList>
    </citation>
    <scope>NUCLEOTIDE SEQUENCE [LARGE SCALE GENOMIC DNA]</scope>
    <source>
        <strain evidence="1 2">NRRL62579</strain>
    </source>
</reference>
<keyword evidence="2" id="KW-1185">Reference proteome</keyword>
<protein>
    <submittedName>
        <fullName evidence="1">Uncharacterized protein</fullName>
    </submittedName>
</protein>
<sequence>MGQAITTVRDSLKLADEEARTKAEQDLDVLAQLCRSSLDEFEAKLDAKFLNPDRTQKIDVPGIRALRKTRYSNVIVQDAS</sequence>
<proteinExistence type="predicted"/>
<dbReference type="Proteomes" id="UP000287144">
    <property type="component" value="Unassembled WGS sequence"/>
</dbReference>